<evidence type="ECO:0000259" key="2">
    <source>
        <dbReference type="Pfam" id="PF17857"/>
    </source>
</evidence>
<dbReference type="InterPro" id="IPR041589">
    <property type="entry name" value="DNAH3_AAA_lid_1"/>
</dbReference>
<protein>
    <recommendedName>
        <fullName evidence="2">Dynein heavy chain 3 AAA+ lid domain-containing protein</fullName>
    </recommendedName>
</protein>
<dbReference type="FunFam" id="1.20.920.30:FF:000007">
    <property type="entry name" value="Dynein axonemal heavy chain 10"/>
    <property type="match status" value="1"/>
</dbReference>
<evidence type="ECO:0000313" key="3">
    <source>
        <dbReference type="EMBL" id="JAT13209.1"/>
    </source>
</evidence>
<dbReference type="GO" id="GO:0045505">
    <property type="term" value="F:dynein intermediate chain binding"/>
    <property type="evidence" value="ECO:0007669"/>
    <property type="project" value="InterPro"/>
</dbReference>
<dbReference type="Pfam" id="PF17857">
    <property type="entry name" value="AAA_lid_1"/>
    <property type="match status" value="1"/>
</dbReference>
<sequence>GFMTVEDSETKLAGYRYIPIKEPTLYEYYLDRKQKVWVPWKMLVESYVHEPEKKFSDILVPTEDSTKITWLLTLMNQVKRPVVLVGETGTSKTATMMDFLRHLNPDQYVQVNVNFSSRTSSLDVQRNLEASVEKRTKDIFGPPIGKKLICFIDDLNMPQVDNYGTQQPIALLKLLFEKGGLYDRGKDLNWKQLKDICFFAAMGKAGGGRNEVDPRFMSMFSVYNMTFPSDSTVKHIYQSILTGHTQQFPAEVQTIIPDIVNATLDLYKIIIVELPPTPSKFHYIFNLRDLSRIVAGLCLTAPHVFMAPQHMVRGWRNEFTRVICDRLINKEDQQLMDRHIEESVGKYFEDDIEYVMRSPLLFGDFRNAMSEGEARDYEDLLDYDAVYHLFQEVVEEYNERFTKINLVLFNDAR</sequence>
<dbReference type="InterPro" id="IPR027417">
    <property type="entry name" value="P-loop_NTPase"/>
</dbReference>
<dbReference type="AlphaFoldDB" id="A0A1B6KP24"/>
<feature type="non-terminal residue" evidence="3">
    <location>
        <position position="413"/>
    </location>
</feature>
<feature type="domain" description="Dynein heavy chain 3 AAA+ lid" evidence="2">
    <location>
        <begin position="260"/>
        <end position="353"/>
    </location>
</feature>
<dbReference type="PANTHER" id="PTHR22878">
    <property type="entry name" value="DYNEIN HEAVY CHAIN 6, AXONEMAL-LIKE-RELATED"/>
    <property type="match status" value="1"/>
</dbReference>
<dbReference type="InterPro" id="IPR026983">
    <property type="entry name" value="DHC"/>
</dbReference>
<name>A0A1B6KP24_9HEMI</name>
<comment type="similarity">
    <text evidence="1">Belongs to the dynein heavy chain family.</text>
</comment>
<dbReference type="GO" id="GO:0007018">
    <property type="term" value="P:microtubule-based movement"/>
    <property type="evidence" value="ECO:0007669"/>
    <property type="project" value="InterPro"/>
</dbReference>
<dbReference type="GO" id="GO:0030286">
    <property type="term" value="C:dynein complex"/>
    <property type="evidence" value="ECO:0007669"/>
    <property type="project" value="InterPro"/>
</dbReference>
<evidence type="ECO:0000256" key="1">
    <source>
        <dbReference type="ARBA" id="ARBA00008887"/>
    </source>
</evidence>
<dbReference type="GO" id="GO:0051959">
    <property type="term" value="F:dynein light intermediate chain binding"/>
    <property type="evidence" value="ECO:0007669"/>
    <property type="project" value="InterPro"/>
</dbReference>
<dbReference type="Gene3D" id="1.20.920.30">
    <property type="match status" value="1"/>
</dbReference>
<feature type="non-terminal residue" evidence="3">
    <location>
        <position position="1"/>
    </location>
</feature>
<dbReference type="Pfam" id="PF12775">
    <property type="entry name" value="AAA_7"/>
    <property type="match status" value="1"/>
</dbReference>
<dbReference type="Gene3D" id="3.40.50.300">
    <property type="entry name" value="P-loop containing nucleotide triphosphate hydrolases"/>
    <property type="match status" value="1"/>
</dbReference>
<proteinExistence type="inferred from homology"/>
<organism evidence="3">
    <name type="scientific">Graphocephala atropunctata</name>
    <dbReference type="NCBI Taxonomy" id="36148"/>
    <lineage>
        <taxon>Eukaryota</taxon>
        <taxon>Metazoa</taxon>
        <taxon>Ecdysozoa</taxon>
        <taxon>Arthropoda</taxon>
        <taxon>Hexapoda</taxon>
        <taxon>Insecta</taxon>
        <taxon>Pterygota</taxon>
        <taxon>Neoptera</taxon>
        <taxon>Paraneoptera</taxon>
        <taxon>Hemiptera</taxon>
        <taxon>Auchenorrhyncha</taxon>
        <taxon>Membracoidea</taxon>
        <taxon>Cicadellidae</taxon>
        <taxon>Cicadellinae</taxon>
        <taxon>Cicadellini</taxon>
        <taxon>Graphocephala</taxon>
    </lineage>
</organism>
<accession>A0A1B6KP24</accession>
<dbReference type="EMBL" id="GEBQ01026768">
    <property type="protein sequence ID" value="JAT13209.1"/>
    <property type="molecule type" value="Transcribed_RNA"/>
</dbReference>
<reference evidence="3" key="1">
    <citation type="submission" date="2015-11" db="EMBL/GenBank/DDBJ databases">
        <title>De novo transcriptome assembly of four potential Pierce s Disease insect vectors from Arizona vineyards.</title>
        <authorList>
            <person name="Tassone E.E."/>
        </authorList>
    </citation>
    <scope>NUCLEOTIDE SEQUENCE</scope>
</reference>
<gene>
    <name evidence="3" type="ORF">g.4963</name>
</gene>
<dbReference type="PANTHER" id="PTHR22878:SF63">
    <property type="entry name" value="DYNEIN AXONEMAL HEAVY CHAIN 10"/>
    <property type="match status" value="1"/>
</dbReference>
<dbReference type="SUPFAM" id="SSF52540">
    <property type="entry name" value="P-loop containing nucleoside triphosphate hydrolases"/>
    <property type="match status" value="1"/>
</dbReference>